<dbReference type="Proteomes" id="UP000663090">
    <property type="component" value="Chromosome"/>
</dbReference>
<evidence type="ECO:0000313" key="3">
    <source>
        <dbReference type="EMBL" id="QSQ14823.1"/>
    </source>
</evidence>
<keyword evidence="4" id="KW-1185">Reference proteome</keyword>
<protein>
    <submittedName>
        <fullName evidence="3">DUF853 family protein</fullName>
    </submittedName>
</protein>
<feature type="compositionally biased region" description="Polar residues" evidence="1">
    <location>
        <begin position="126"/>
        <end position="147"/>
    </location>
</feature>
<name>A0ABX7N853_9BACT</name>
<feature type="region of interest" description="Disordered" evidence="1">
    <location>
        <begin position="590"/>
        <end position="617"/>
    </location>
</feature>
<dbReference type="PANTHER" id="PTHR42957">
    <property type="entry name" value="HELICASE MJ1565-RELATED"/>
    <property type="match status" value="1"/>
</dbReference>
<evidence type="ECO:0000259" key="2">
    <source>
        <dbReference type="Pfam" id="PF01935"/>
    </source>
</evidence>
<dbReference type="SUPFAM" id="SSF52540">
    <property type="entry name" value="P-loop containing nucleoside triphosphate hydrolases"/>
    <property type="match status" value="1"/>
</dbReference>
<dbReference type="Pfam" id="PF01935">
    <property type="entry name" value="DUF87"/>
    <property type="match status" value="1"/>
</dbReference>
<feature type="compositionally biased region" description="Low complexity" evidence="1">
    <location>
        <begin position="88"/>
        <end position="104"/>
    </location>
</feature>
<evidence type="ECO:0000256" key="1">
    <source>
        <dbReference type="SAM" id="MobiDB-lite"/>
    </source>
</evidence>
<feature type="compositionally biased region" description="Polar residues" evidence="1">
    <location>
        <begin position="11"/>
        <end position="27"/>
    </location>
</feature>
<dbReference type="Gene3D" id="3.40.50.300">
    <property type="entry name" value="P-loop containing nucleotide triphosphate hydrolases"/>
    <property type="match status" value="2"/>
</dbReference>
<dbReference type="EMBL" id="CP071091">
    <property type="protein sequence ID" value="QSQ14823.1"/>
    <property type="molecule type" value="Genomic_DNA"/>
</dbReference>
<reference evidence="3 4" key="1">
    <citation type="submission" date="2021-02" db="EMBL/GenBank/DDBJ databases">
        <title>De Novo genome assembly of isolated myxobacteria.</title>
        <authorList>
            <person name="Stevens D.C."/>
        </authorList>
    </citation>
    <scope>NUCLEOTIDE SEQUENCE [LARGE SCALE GENOMIC DNA]</scope>
    <source>
        <strain evidence="3 4">SCHIC003</strain>
    </source>
</reference>
<feature type="compositionally biased region" description="Basic and acidic residues" evidence="1">
    <location>
        <begin position="590"/>
        <end position="604"/>
    </location>
</feature>
<feature type="compositionally biased region" description="Pro residues" evidence="1">
    <location>
        <begin position="168"/>
        <end position="196"/>
    </location>
</feature>
<organism evidence="3 4">
    <name type="scientific">Myxococcus landrumensis</name>
    <dbReference type="NCBI Taxonomy" id="2813577"/>
    <lineage>
        <taxon>Bacteria</taxon>
        <taxon>Pseudomonadati</taxon>
        <taxon>Myxococcota</taxon>
        <taxon>Myxococcia</taxon>
        <taxon>Myxococcales</taxon>
        <taxon>Cystobacterineae</taxon>
        <taxon>Myxococcaceae</taxon>
        <taxon>Myxococcus</taxon>
    </lineage>
</organism>
<accession>A0ABX7N853</accession>
<proteinExistence type="predicted"/>
<dbReference type="PANTHER" id="PTHR42957:SF2">
    <property type="entry name" value="HELICASE HERA CENTRAL DOMAIN-CONTAINING PROTEIN"/>
    <property type="match status" value="1"/>
</dbReference>
<evidence type="ECO:0000313" key="4">
    <source>
        <dbReference type="Proteomes" id="UP000663090"/>
    </source>
</evidence>
<dbReference type="InterPro" id="IPR008571">
    <property type="entry name" value="HerA-like"/>
</dbReference>
<gene>
    <name evidence="3" type="ORF">JY572_01655</name>
</gene>
<feature type="compositionally biased region" description="Low complexity" evidence="1">
    <location>
        <begin position="207"/>
        <end position="219"/>
    </location>
</feature>
<feature type="domain" description="Helicase HerA central" evidence="2">
    <location>
        <begin position="391"/>
        <end position="703"/>
    </location>
</feature>
<dbReference type="InterPro" id="IPR027417">
    <property type="entry name" value="P-loop_NTPase"/>
</dbReference>
<dbReference type="InterPro" id="IPR002789">
    <property type="entry name" value="HerA_central"/>
</dbReference>
<feature type="region of interest" description="Disordered" evidence="1">
    <location>
        <begin position="1"/>
        <end position="229"/>
    </location>
</feature>
<sequence length="850" mass="93412">MSDNGKPPRSPETQASWEASSQRSASPPMSRPLNGASAPQGYSPTRGRTATLEEPPRQEPAPEPPGSNSRPPARPLPNGPRANEVLQRAPATPAARPTGTPVPVNGRSADPLRRESPLLDPPPGTPQTRPASPRSNEPSQDTRTQQPARARIIEALQRESSGDARQPPTSPRPNDPPMRAPQPPAPRPESRPPPPTSARANEVARQEAPAAEEPGTTAESRGGSVVRPTPPEALEELESLQLSVKPSTPEDEELMKAVAFTHFDTSSSEDNLITLLITREDLPQLASQTLVRIKSREDQRSYLGVVVRGPFAEPNAVPAGSTMAIGVVTQGKRMTYTFDYHGRAEVELLGEETGGVLEPPRFRPRPQSPVFKLDDEESARVLGVGGELSMGMVVGYNKMEARIHPRDKAVLPRHTGIIGTTGGGKSTTVATLIHRAQTQGIATIIFDVEGEYTHVDRPTEHPAMLEALRRRGQRAEGVKDLHIHHLTGRASLNPRHRNLRPFSLAFSSLSPYALAEILEMSDAQQERFLKAYDVTKMLLEDFNIFPTTPDEHRAALDVDELTTGYPRMTIQHVLDVVSAYLYSLSDEGRTETKSRSRGARKDAEDAVPSEEPVPRGPTLYSEFRNNPGRVMARVMAQTSKNEISWRALASKLHRLRRLNIFDVGTTPKVDYEAMLTPGRVSVIDLSDTDSPQLNNLVIADILRGLQETQEARYTRANAKGQDVTPVLIVIEEAHEFLSASRISQMPVLFEQVARIAKRGRKRWLGLVFVTQLPQHLPQEVLGLLNNFIVHKITDSSVIARMQRAVGGIDESLWNRVSRLAPGQALVSFTQFTRPLMVAVDPAPVKRMLVE</sequence>